<dbReference type="GO" id="GO:0017119">
    <property type="term" value="C:Golgi transport complex"/>
    <property type="evidence" value="ECO:0007669"/>
    <property type="project" value="InterPro"/>
</dbReference>
<dbReference type="Pfam" id="PF20649">
    <property type="entry name" value="COG5_C"/>
    <property type="match status" value="1"/>
</dbReference>
<dbReference type="KEGG" id="btab:109034037"/>
<dbReference type="AlphaFoldDB" id="A0A9P0AK26"/>
<gene>
    <name evidence="7" type="ORF">BEMITA_LOCUS11658</name>
</gene>
<feature type="domain" description="Conserved oligomeric Golgi complex subunit 5 N-terminal" evidence="5">
    <location>
        <begin position="40"/>
        <end position="145"/>
    </location>
</feature>
<dbReference type="PANTHER" id="PTHR13228">
    <property type="entry name" value="CONSERVED OLIGOMERIC GOLGI COMPLEX COMPONENT 5"/>
    <property type="match status" value="1"/>
</dbReference>
<accession>A0A9P0AK26</accession>
<proteinExistence type="predicted"/>
<keyword evidence="8" id="KW-1185">Reference proteome</keyword>
<evidence type="ECO:0000259" key="6">
    <source>
        <dbReference type="Pfam" id="PF20649"/>
    </source>
</evidence>
<comment type="subcellular location">
    <subcellularLocation>
        <location evidence="1">Golgi apparatus membrane</location>
        <topology evidence="1">Peripheral membrane protein</topology>
    </subcellularLocation>
</comment>
<protein>
    <recommendedName>
        <fullName evidence="2">Conserved oligomeric Golgi complex subunit 5</fullName>
    </recommendedName>
</protein>
<evidence type="ECO:0000313" key="7">
    <source>
        <dbReference type="EMBL" id="CAH0393234.1"/>
    </source>
</evidence>
<organism evidence="7 8">
    <name type="scientific">Bemisia tabaci</name>
    <name type="common">Sweetpotato whitefly</name>
    <name type="synonym">Aleurodes tabaci</name>
    <dbReference type="NCBI Taxonomy" id="7038"/>
    <lineage>
        <taxon>Eukaryota</taxon>
        <taxon>Metazoa</taxon>
        <taxon>Ecdysozoa</taxon>
        <taxon>Arthropoda</taxon>
        <taxon>Hexapoda</taxon>
        <taxon>Insecta</taxon>
        <taxon>Pterygota</taxon>
        <taxon>Neoptera</taxon>
        <taxon>Paraneoptera</taxon>
        <taxon>Hemiptera</taxon>
        <taxon>Sternorrhyncha</taxon>
        <taxon>Aleyrodoidea</taxon>
        <taxon>Aleyrodidae</taxon>
        <taxon>Aleyrodinae</taxon>
        <taxon>Bemisia</taxon>
    </lineage>
</organism>
<dbReference type="OrthoDB" id="18786at2759"/>
<keyword evidence="3" id="KW-0333">Golgi apparatus</keyword>
<name>A0A9P0AK26_BEMTA</name>
<dbReference type="EMBL" id="OU963868">
    <property type="protein sequence ID" value="CAH0393234.1"/>
    <property type="molecule type" value="Genomic_DNA"/>
</dbReference>
<keyword evidence="4" id="KW-0472">Membrane</keyword>
<sequence>MAPESASSAVVSKQLKEDAFLSQFLESQDNENETARVSFQMLAVSEQLAKLAQGISLLDKEINKQVCEKHEDLIAQAIWVEKLESILAIMQSHVQCLLASVDRLRLKIVEPFNKIKTQTVMLSRLHDTSDLLRRIAQIQQLTKKLPGQELVKSASFINEIVELSKDVDLSGLGIFEADQKLIKSEIARVQNQAKQLLSQGLQQYNFQQVSTAVEVLLHLGTFEKELNLIVEQALKDIENGAKKALDIQVLTQTPGDEKSAKQRGGPGRVTGSTFPGSNIANFRSKLWSSWENFLNTVVFSFCAQMAVLQAVLTKYLSISIVSVSSTSSVENVSKTAATFWPRVNEIMNKQLSHASQGSTFIKQALEGEYPKLLRLHLDLHKKLIKQCQPDKETIDCDVAAIFPSVHDFGHQFESAYLTHSVARLLNSVHQMFAGESVPSTEEVDSLIRVITSEMSVSLVDEALSCTVARNIGKAVRLFCLKSEQMLCASGEATQVIEPPTAGQKLNVSIANIVFYLISQLRRVLANTATSFPEAASAEVVKSFGNAENLEKIILTPLLASITDSIEAIILTMHQEDYSADEGSTNPSAYMRELREFVARVVSGYLAPFHNQPFILQSCKNVAIRTIDLFLRHVCLVRPLGRAGRAKLSNDFLQIEVDIQPLCKQVSELGKSYRILRYLRPLLTQTPEEIVKCPLIGDIIPYSLVLMLLFSHAPAKIMSPHQSANWSQARLSQWLDSHTNERDRLELISGTLHKYQQTVRQSNQTNFHPIFPIFMALLEKGFKSLA</sequence>
<dbReference type="GO" id="GO:0000139">
    <property type="term" value="C:Golgi membrane"/>
    <property type="evidence" value="ECO:0007669"/>
    <property type="project" value="UniProtKB-SubCell"/>
</dbReference>
<evidence type="ECO:0000259" key="5">
    <source>
        <dbReference type="Pfam" id="PF10392"/>
    </source>
</evidence>
<dbReference type="InterPro" id="IPR048485">
    <property type="entry name" value="COG5_helical"/>
</dbReference>
<feature type="domain" description="Conserved oligomeric Golgi complex subunit 5 helical" evidence="6">
    <location>
        <begin position="169"/>
        <end position="378"/>
    </location>
</feature>
<reference evidence="7" key="1">
    <citation type="submission" date="2021-12" db="EMBL/GenBank/DDBJ databases">
        <authorList>
            <person name="King R."/>
        </authorList>
    </citation>
    <scope>NUCLEOTIDE SEQUENCE</scope>
</reference>
<evidence type="ECO:0000256" key="2">
    <source>
        <dbReference type="ARBA" id="ARBA00020974"/>
    </source>
</evidence>
<dbReference type="GO" id="GO:0006891">
    <property type="term" value="P:intra-Golgi vesicle-mediated transport"/>
    <property type="evidence" value="ECO:0007669"/>
    <property type="project" value="InterPro"/>
</dbReference>
<dbReference type="InterPro" id="IPR019465">
    <property type="entry name" value="Cog5"/>
</dbReference>
<evidence type="ECO:0000256" key="4">
    <source>
        <dbReference type="ARBA" id="ARBA00023136"/>
    </source>
</evidence>
<evidence type="ECO:0000256" key="3">
    <source>
        <dbReference type="ARBA" id="ARBA00023034"/>
    </source>
</evidence>
<dbReference type="PANTHER" id="PTHR13228:SF3">
    <property type="entry name" value="CONSERVED OLIGOMERIC GOLGI COMPLEX SUBUNIT 5"/>
    <property type="match status" value="1"/>
</dbReference>
<dbReference type="InterPro" id="IPR049176">
    <property type="entry name" value="COG5_N"/>
</dbReference>
<evidence type="ECO:0000313" key="8">
    <source>
        <dbReference type="Proteomes" id="UP001152759"/>
    </source>
</evidence>
<evidence type="ECO:0000256" key="1">
    <source>
        <dbReference type="ARBA" id="ARBA00004395"/>
    </source>
</evidence>
<dbReference type="Proteomes" id="UP001152759">
    <property type="component" value="Chromosome 7"/>
</dbReference>
<dbReference type="Pfam" id="PF10392">
    <property type="entry name" value="COG5_N"/>
    <property type="match status" value="1"/>
</dbReference>